<dbReference type="Pfam" id="PF01243">
    <property type="entry name" value="PNPOx_N"/>
    <property type="match status" value="1"/>
</dbReference>
<dbReference type="EMBL" id="JACDUS010000004">
    <property type="protein sequence ID" value="MBA2881515.1"/>
    <property type="molecule type" value="Genomic_DNA"/>
</dbReference>
<dbReference type="GO" id="GO:0070967">
    <property type="term" value="F:coenzyme F420 binding"/>
    <property type="evidence" value="ECO:0007669"/>
    <property type="project" value="TreeGrafter"/>
</dbReference>
<organism evidence="3 4">
    <name type="scientific">Desulfosalsimonas propionicica</name>
    <dbReference type="NCBI Taxonomy" id="332175"/>
    <lineage>
        <taxon>Bacteria</taxon>
        <taxon>Pseudomonadati</taxon>
        <taxon>Thermodesulfobacteriota</taxon>
        <taxon>Desulfobacteria</taxon>
        <taxon>Desulfobacterales</taxon>
        <taxon>Desulfosalsimonadaceae</taxon>
        <taxon>Desulfosalsimonas</taxon>
    </lineage>
</organism>
<keyword evidence="4" id="KW-1185">Reference proteome</keyword>
<dbReference type="InterPro" id="IPR011576">
    <property type="entry name" value="Pyridox_Oxase_N"/>
</dbReference>
<evidence type="ECO:0000256" key="1">
    <source>
        <dbReference type="ARBA" id="ARBA00023002"/>
    </source>
</evidence>
<evidence type="ECO:0000259" key="2">
    <source>
        <dbReference type="Pfam" id="PF01243"/>
    </source>
</evidence>
<dbReference type="InterPro" id="IPR012349">
    <property type="entry name" value="Split_barrel_FMN-bd"/>
</dbReference>
<keyword evidence="1" id="KW-0560">Oxidoreductase</keyword>
<accession>A0A7W0C9D8</accession>
<evidence type="ECO:0000313" key="3">
    <source>
        <dbReference type="EMBL" id="MBA2881515.1"/>
    </source>
</evidence>
<dbReference type="InterPro" id="IPR052019">
    <property type="entry name" value="F420H2_bilvrd_red/Heme_oxyg"/>
</dbReference>
<comment type="caution">
    <text evidence="3">The sequence shown here is derived from an EMBL/GenBank/DDBJ whole genome shotgun (WGS) entry which is preliminary data.</text>
</comment>
<dbReference type="GO" id="GO:0005829">
    <property type="term" value="C:cytosol"/>
    <property type="evidence" value="ECO:0007669"/>
    <property type="project" value="TreeGrafter"/>
</dbReference>
<dbReference type="InterPro" id="IPR014419">
    <property type="entry name" value="HutZ"/>
</dbReference>
<reference evidence="3 4" key="1">
    <citation type="submission" date="2020-07" db="EMBL/GenBank/DDBJ databases">
        <title>Genomic Encyclopedia of Type Strains, Phase IV (KMG-IV): sequencing the most valuable type-strain genomes for metagenomic binning, comparative biology and taxonomic classification.</title>
        <authorList>
            <person name="Goeker M."/>
        </authorList>
    </citation>
    <scope>NUCLEOTIDE SEQUENCE [LARGE SCALE GENOMIC DNA]</scope>
    <source>
        <strain evidence="3 4">DSM 17721</strain>
    </source>
</reference>
<dbReference type="PIRSF" id="PIRSF004633">
    <property type="entry name" value="UCP_PLP_oxd"/>
    <property type="match status" value="1"/>
</dbReference>
<name>A0A7W0C9D8_9BACT</name>
<dbReference type="PANTHER" id="PTHR35176">
    <property type="entry name" value="HEME OXYGENASE HI_0854-RELATED"/>
    <property type="match status" value="1"/>
</dbReference>
<proteinExistence type="predicted"/>
<dbReference type="SUPFAM" id="SSF50475">
    <property type="entry name" value="FMN-binding split barrel"/>
    <property type="match status" value="1"/>
</dbReference>
<evidence type="ECO:0000313" key="4">
    <source>
        <dbReference type="Proteomes" id="UP000525298"/>
    </source>
</evidence>
<dbReference type="Proteomes" id="UP000525298">
    <property type="component" value="Unassembled WGS sequence"/>
</dbReference>
<dbReference type="RefSeq" id="WP_181551167.1">
    <property type="nucleotide sequence ID" value="NZ_JACDUS010000004.1"/>
</dbReference>
<feature type="domain" description="Pyridoxamine 5'-phosphate oxidase N-terminal" evidence="2">
    <location>
        <begin position="1"/>
        <end position="126"/>
    </location>
</feature>
<protein>
    <submittedName>
        <fullName evidence="3">Nitroimidazol reductase NimA-like FMN-containing flavoprotein (Pyridoxamine 5'-phosphate oxidase superfamily)</fullName>
    </submittedName>
</protein>
<dbReference type="AlphaFoldDB" id="A0A7W0C9D8"/>
<dbReference type="GO" id="GO:0016627">
    <property type="term" value="F:oxidoreductase activity, acting on the CH-CH group of donors"/>
    <property type="evidence" value="ECO:0007669"/>
    <property type="project" value="TreeGrafter"/>
</dbReference>
<gene>
    <name evidence="3" type="ORF">HNR65_001842</name>
</gene>
<dbReference type="Gene3D" id="2.30.110.10">
    <property type="entry name" value="Electron Transport, Fmn-binding Protein, Chain A"/>
    <property type="match status" value="1"/>
</dbReference>
<dbReference type="PANTHER" id="PTHR35176:SF6">
    <property type="entry name" value="HEME OXYGENASE HI_0854-RELATED"/>
    <property type="match status" value="1"/>
</dbReference>
<sequence>MHEEIQSLIRAGRHCVMATAADNKPYCSLMAYVVNDDCTRIFVGTRRNTRKYQNLAENPLVSLLMDSRDQHRPQALTIEGEIEEIEQDTEKDQIREALVARHPELKSLLDSPDAAIICVRVKSVVFLNGLTDVFRQQIE</sequence>